<dbReference type="GO" id="GO:0016491">
    <property type="term" value="F:oxidoreductase activity"/>
    <property type="evidence" value="ECO:0007669"/>
    <property type="project" value="UniProtKB-KW"/>
</dbReference>
<dbReference type="RefSeq" id="WP_107750344.1">
    <property type="nucleotide sequence ID" value="NZ_QBKF01000002.1"/>
</dbReference>
<evidence type="ECO:0000256" key="1">
    <source>
        <dbReference type="ARBA" id="ARBA00006484"/>
    </source>
</evidence>
<dbReference type="Pfam" id="PF00106">
    <property type="entry name" value="adh_short"/>
    <property type="match status" value="1"/>
</dbReference>
<name>A0A2T7UVR8_9RHOB</name>
<dbReference type="Gene3D" id="3.40.50.720">
    <property type="entry name" value="NAD(P)-binding Rossmann-like Domain"/>
    <property type="match status" value="1"/>
</dbReference>
<dbReference type="AlphaFoldDB" id="A0A2T7UVR8"/>
<sequence>MSGVALILGATSDIARACAHRYGAEGYTLQLAGRDPEALEADAQDLRLRHRVKVSTHRFDVLETAGFAPFVDALPALPDTVICAVGFMGTQGTSEKDPQAAALVMRSNYEGPALILGLLADRMALRGHGVLIGISSVAGDRGRASNYVYGSAKAGFTAFLSGLRNRFHGTDLHVITVKPGFVATRMTEGMDLNPRLTALPEQVAEAIWQAEKHRRDVIYVKPVWRLVMQIITALPEILFKRTRL</sequence>
<dbReference type="PRINTS" id="PR00081">
    <property type="entry name" value="GDHRDH"/>
</dbReference>
<keyword evidence="2" id="KW-0560">Oxidoreductase</keyword>
<protein>
    <submittedName>
        <fullName evidence="3">Short-chain dehydrogenase</fullName>
    </submittedName>
</protein>
<organism evidence="3 4">
    <name type="scientific">Pararhodobacter aggregans</name>
    <dbReference type="NCBI Taxonomy" id="404875"/>
    <lineage>
        <taxon>Bacteria</taxon>
        <taxon>Pseudomonadati</taxon>
        <taxon>Pseudomonadota</taxon>
        <taxon>Alphaproteobacteria</taxon>
        <taxon>Rhodobacterales</taxon>
        <taxon>Paracoccaceae</taxon>
        <taxon>Pararhodobacter</taxon>
    </lineage>
</organism>
<proteinExistence type="inferred from homology"/>
<dbReference type="OrthoDB" id="335726at2"/>
<evidence type="ECO:0000313" key="4">
    <source>
        <dbReference type="Proteomes" id="UP000244810"/>
    </source>
</evidence>
<reference evidence="3 4" key="1">
    <citation type="journal article" date="2011" name="Syst. Appl. Microbiol.">
        <title>Defluviimonas denitrificans gen. nov., sp. nov., and Pararhodobacter aggregans gen. nov., sp. nov., non-phototrophic Rhodobacteraceae from the biofilter of a marine aquaculture.</title>
        <authorList>
            <person name="Foesel B.U."/>
            <person name="Drake H.L."/>
            <person name="Schramm A."/>
        </authorList>
    </citation>
    <scope>NUCLEOTIDE SEQUENCE [LARGE SCALE GENOMIC DNA]</scope>
    <source>
        <strain evidence="3 4">D1-19</strain>
    </source>
</reference>
<accession>A0A2T7UVR8</accession>
<dbReference type="EMBL" id="QDDR01000002">
    <property type="protein sequence ID" value="PVE48734.1"/>
    <property type="molecule type" value="Genomic_DNA"/>
</dbReference>
<evidence type="ECO:0000256" key="2">
    <source>
        <dbReference type="ARBA" id="ARBA00023002"/>
    </source>
</evidence>
<comment type="caution">
    <text evidence="3">The sequence shown here is derived from an EMBL/GenBank/DDBJ whole genome shotgun (WGS) entry which is preliminary data.</text>
</comment>
<dbReference type="PANTHER" id="PTHR44196:SF1">
    <property type="entry name" value="DEHYDROGENASE_REDUCTASE SDR FAMILY MEMBER 7B"/>
    <property type="match status" value="1"/>
</dbReference>
<dbReference type="InterPro" id="IPR036291">
    <property type="entry name" value="NAD(P)-bd_dom_sf"/>
</dbReference>
<comment type="similarity">
    <text evidence="1">Belongs to the short-chain dehydrogenases/reductases (SDR) family.</text>
</comment>
<dbReference type="SUPFAM" id="SSF51735">
    <property type="entry name" value="NAD(P)-binding Rossmann-fold domains"/>
    <property type="match status" value="1"/>
</dbReference>
<evidence type="ECO:0000313" key="3">
    <source>
        <dbReference type="EMBL" id="PVE48734.1"/>
    </source>
</evidence>
<dbReference type="CDD" id="cd05233">
    <property type="entry name" value="SDR_c"/>
    <property type="match status" value="1"/>
</dbReference>
<dbReference type="PANTHER" id="PTHR44196">
    <property type="entry name" value="DEHYDROGENASE/REDUCTASE SDR FAMILY MEMBER 7B"/>
    <property type="match status" value="1"/>
</dbReference>
<gene>
    <name evidence="3" type="ORF">DDE23_06700</name>
</gene>
<dbReference type="GO" id="GO:0016020">
    <property type="term" value="C:membrane"/>
    <property type="evidence" value="ECO:0007669"/>
    <property type="project" value="TreeGrafter"/>
</dbReference>
<dbReference type="InterPro" id="IPR002347">
    <property type="entry name" value="SDR_fam"/>
</dbReference>
<dbReference type="Proteomes" id="UP000244810">
    <property type="component" value="Unassembled WGS sequence"/>
</dbReference>
<keyword evidence="4" id="KW-1185">Reference proteome</keyword>
<dbReference type="NCBIfam" id="NF005489">
    <property type="entry name" value="PRK07102.1"/>
    <property type="match status" value="1"/>
</dbReference>